<evidence type="ECO:0000256" key="3">
    <source>
        <dbReference type="ARBA" id="ARBA00022475"/>
    </source>
</evidence>
<accession>A0A5N0UWI8</accession>
<dbReference type="PROSITE" id="PS00217">
    <property type="entry name" value="SUGAR_TRANSPORT_2"/>
    <property type="match status" value="1"/>
</dbReference>
<dbReference type="InterPro" id="IPR011701">
    <property type="entry name" value="MFS"/>
</dbReference>
<dbReference type="OrthoDB" id="8953821at2"/>
<evidence type="ECO:0000256" key="4">
    <source>
        <dbReference type="ARBA" id="ARBA00022692"/>
    </source>
</evidence>
<dbReference type="Gene3D" id="1.20.1250.20">
    <property type="entry name" value="MFS general substrate transporter like domains"/>
    <property type="match status" value="2"/>
</dbReference>
<feature type="transmembrane region" description="Helical" evidence="7">
    <location>
        <begin position="313"/>
        <end position="332"/>
    </location>
</feature>
<dbReference type="PANTHER" id="PTHR43045">
    <property type="entry name" value="SHIKIMATE TRANSPORTER"/>
    <property type="match status" value="1"/>
</dbReference>
<feature type="transmembrane region" description="Helical" evidence="7">
    <location>
        <begin position="57"/>
        <end position="81"/>
    </location>
</feature>
<feature type="transmembrane region" description="Helical" evidence="7">
    <location>
        <begin position="406"/>
        <end position="425"/>
    </location>
</feature>
<feature type="transmembrane region" description="Helical" evidence="7">
    <location>
        <begin position="117"/>
        <end position="137"/>
    </location>
</feature>
<keyword evidence="5 7" id="KW-1133">Transmembrane helix</keyword>
<evidence type="ECO:0000313" key="10">
    <source>
        <dbReference type="Proteomes" id="UP000319769"/>
    </source>
</evidence>
<dbReference type="EMBL" id="VMNW02000063">
    <property type="protein sequence ID" value="KAA9154678.1"/>
    <property type="molecule type" value="Genomic_DNA"/>
</dbReference>
<evidence type="ECO:0000256" key="7">
    <source>
        <dbReference type="SAM" id="Phobius"/>
    </source>
</evidence>
<dbReference type="RefSeq" id="WP_144749485.1">
    <property type="nucleotide sequence ID" value="NZ_VMNW02000063.1"/>
</dbReference>
<feature type="transmembrane region" description="Helical" evidence="7">
    <location>
        <begin position="93"/>
        <end position="111"/>
    </location>
</feature>
<dbReference type="InterPro" id="IPR005829">
    <property type="entry name" value="Sugar_transporter_CS"/>
</dbReference>
<evidence type="ECO:0000256" key="6">
    <source>
        <dbReference type="ARBA" id="ARBA00023136"/>
    </source>
</evidence>
<gene>
    <name evidence="9" type="ORF">FPZ12_031365</name>
</gene>
<evidence type="ECO:0000259" key="8">
    <source>
        <dbReference type="PROSITE" id="PS50850"/>
    </source>
</evidence>
<dbReference type="GO" id="GO:0022857">
    <property type="term" value="F:transmembrane transporter activity"/>
    <property type="evidence" value="ECO:0007669"/>
    <property type="project" value="InterPro"/>
</dbReference>
<feature type="transmembrane region" description="Helical" evidence="7">
    <location>
        <begin position="247"/>
        <end position="269"/>
    </location>
</feature>
<evidence type="ECO:0000256" key="2">
    <source>
        <dbReference type="ARBA" id="ARBA00022448"/>
    </source>
</evidence>
<protein>
    <submittedName>
        <fullName evidence="9">MHS family MFS transporter</fullName>
    </submittedName>
</protein>
<proteinExistence type="predicted"/>
<dbReference type="InterPro" id="IPR020846">
    <property type="entry name" value="MFS_dom"/>
</dbReference>
<evidence type="ECO:0000256" key="5">
    <source>
        <dbReference type="ARBA" id="ARBA00022989"/>
    </source>
</evidence>
<evidence type="ECO:0000256" key="1">
    <source>
        <dbReference type="ARBA" id="ARBA00004651"/>
    </source>
</evidence>
<feature type="transmembrane region" description="Helical" evidence="7">
    <location>
        <begin position="374"/>
        <end position="400"/>
    </location>
</feature>
<keyword evidence="6 7" id="KW-0472">Membrane</keyword>
<feature type="transmembrane region" description="Helical" evidence="7">
    <location>
        <begin position="196"/>
        <end position="213"/>
    </location>
</feature>
<keyword evidence="10" id="KW-1185">Reference proteome</keyword>
<feature type="domain" description="Major facilitator superfamily (MFS) profile" evidence="8">
    <location>
        <begin position="20"/>
        <end position="434"/>
    </location>
</feature>
<comment type="caution">
    <text evidence="9">The sequence shown here is derived from an EMBL/GenBank/DDBJ whole genome shotgun (WGS) entry which is preliminary data.</text>
</comment>
<sequence length="454" mass="47845">MTLDDNPAGLAPDRKSVRIAVSSGVVGTAVEYYDFFVYGTAAALVLNRLFFPNFSPVLGTLAAFATFAVGFVVRPVGAILLGHVGDRVGRKRALVFSLMLMGAATFAIGFLPTYATAGITAPILLVTLRLVQGLALGGEWGGATVLASEYATKGNRGFLASFVQTGSPIGLLLSSGAFALVGLAPDSFVDTWGWRIPFWASAVLVGIGLWIRMRIMESPEFRRATAAGEMSEKAPIVEVFRESWRQVLIAIGIRFVPDIGFYIAATFLVSYAVTTEHYAKGDILACVSIAAAIEIFTIPFFGRLSDRFGRRKVYVGGVVFWMLLAFPLFALIGSGSVVLTGIGVVLALALGHSSTWGLGAAINSELFPTRYRTTGAALGLNVSNIVGGGPAALLASALVIAAGGGYWLVSLYIIVAGGLSLWAILAMAETSRRDLAVDYTGRAVSPQPAKEQAL</sequence>
<dbReference type="AlphaFoldDB" id="A0A5N0UWI8"/>
<dbReference type="InterPro" id="IPR005828">
    <property type="entry name" value="MFS_sugar_transport-like"/>
</dbReference>
<keyword evidence="2" id="KW-0813">Transport</keyword>
<feature type="transmembrane region" description="Helical" evidence="7">
    <location>
        <begin position="338"/>
        <end position="362"/>
    </location>
</feature>
<feature type="transmembrane region" description="Helical" evidence="7">
    <location>
        <begin position="158"/>
        <end position="184"/>
    </location>
</feature>
<reference evidence="9" key="1">
    <citation type="submission" date="2019-09" db="EMBL/GenBank/DDBJ databases">
        <authorList>
            <person name="Teo W.F.A."/>
            <person name="Duangmal K."/>
        </authorList>
    </citation>
    <scope>NUCLEOTIDE SEQUENCE [LARGE SCALE GENOMIC DNA]</scope>
    <source>
        <strain evidence="9">K81G1</strain>
    </source>
</reference>
<name>A0A5N0UWI8_9PSEU</name>
<dbReference type="PROSITE" id="PS50850">
    <property type="entry name" value="MFS"/>
    <property type="match status" value="1"/>
</dbReference>
<dbReference type="Proteomes" id="UP000319769">
    <property type="component" value="Unassembled WGS sequence"/>
</dbReference>
<dbReference type="InterPro" id="IPR036259">
    <property type="entry name" value="MFS_trans_sf"/>
</dbReference>
<feature type="transmembrane region" description="Helical" evidence="7">
    <location>
        <begin position="281"/>
        <end position="301"/>
    </location>
</feature>
<dbReference type="PANTHER" id="PTHR43045:SF1">
    <property type="entry name" value="SHIKIMATE TRANSPORTER"/>
    <property type="match status" value="1"/>
</dbReference>
<dbReference type="CDD" id="cd17369">
    <property type="entry name" value="MFS_ShiA_like"/>
    <property type="match status" value="1"/>
</dbReference>
<comment type="subcellular location">
    <subcellularLocation>
        <location evidence="1">Cell membrane</location>
        <topology evidence="1">Multi-pass membrane protein</topology>
    </subcellularLocation>
</comment>
<keyword evidence="3" id="KW-1003">Cell membrane</keyword>
<evidence type="ECO:0000313" key="9">
    <source>
        <dbReference type="EMBL" id="KAA9154678.1"/>
    </source>
</evidence>
<dbReference type="GO" id="GO:0005886">
    <property type="term" value="C:plasma membrane"/>
    <property type="evidence" value="ECO:0007669"/>
    <property type="project" value="UniProtKB-SubCell"/>
</dbReference>
<dbReference type="Pfam" id="PF07690">
    <property type="entry name" value="MFS_1"/>
    <property type="match status" value="1"/>
</dbReference>
<dbReference type="SUPFAM" id="SSF103473">
    <property type="entry name" value="MFS general substrate transporter"/>
    <property type="match status" value="1"/>
</dbReference>
<organism evidence="9 10">
    <name type="scientific">Amycolatopsis acidicola</name>
    <dbReference type="NCBI Taxonomy" id="2596893"/>
    <lineage>
        <taxon>Bacteria</taxon>
        <taxon>Bacillati</taxon>
        <taxon>Actinomycetota</taxon>
        <taxon>Actinomycetes</taxon>
        <taxon>Pseudonocardiales</taxon>
        <taxon>Pseudonocardiaceae</taxon>
        <taxon>Amycolatopsis</taxon>
    </lineage>
</organism>
<dbReference type="Pfam" id="PF00083">
    <property type="entry name" value="Sugar_tr"/>
    <property type="match status" value="1"/>
</dbReference>
<keyword evidence="4 7" id="KW-0812">Transmembrane</keyword>